<organism evidence="4 5">
    <name type="scientific">Nocardia colli</name>
    <dbReference type="NCBI Taxonomy" id="2545717"/>
    <lineage>
        <taxon>Bacteria</taxon>
        <taxon>Bacillati</taxon>
        <taxon>Actinomycetota</taxon>
        <taxon>Actinomycetes</taxon>
        <taxon>Mycobacteriales</taxon>
        <taxon>Nocardiaceae</taxon>
        <taxon>Nocardia</taxon>
    </lineage>
</organism>
<dbReference type="OrthoDB" id="9808013at2"/>
<dbReference type="GO" id="GO:0009446">
    <property type="term" value="P:putrescine biosynthetic process"/>
    <property type="evidence" value="ECO:0007669"/>
    <property type="project" value="InterPro"/>
</dbReference>
<dbReference type="PANTHER" id="PTHR31377">
    <property type="entry name" value="AGMATINE DEIMINASE-RELATED"/>
    <property type="match status" value="1"/>
</dbReference>
<gene>
    <name evidence="4" type="ORF">F3087_21080</name>
</gene>
<dbReference type="PANTHER" id="PTHR31377:SF0">
    <property type="entry name" value="AGMATINE DEIMINASE-RELATED"/>
    <property type="match status" value="1"/>
</dbReference>
<dbReference type="Gene3D" id="3.75.10.10">
    <property type="entry name" value="L-arginine/glycine Amidinotransferase, Chain A"/>
    <property type="match status" value="1"/>
</dbReference>
<name>A0A5N0EF55_9NOCA</name>
<feature type="chain" id="PRO_5039421148" evidence="3">
    <location>
        <begin position="25"/>
        <end position="383"/>
    </location>
</feature>
<dbReference type="InterPro" id="IPR007466">
    <property type="entry name" value="Peptidyl-Arg-deiminase_porph"/>
</dbReference>
<keyword evidence="3" id="KW-0732">Signal</keyword>
<evidence type="ECO:0000256" key="2">
    <source>
        <dbReference type="SAM" id="MobiDB-lite"/>
    </source>
</evidence>
<dbReference type="GO" id="GO:0047632">
    <property type="term" value="F:agmatine deiminase activity"/>
    <property type="evidence" value="ECO:0007669"/>
    <property type="project" value="TreeGrafter"/>
</dbReference>
<dbReference type="GO" id="GO:0004668">
    <property type="term" value="F:protein-arginine deiminase activity"/>
    <property type="evidence" value="ECO:0007669"/>
    <property type="project" value="InterPro"/>
</dbReference>
<dbReference type="Pfam" id="PF04371">
    <property type="entry name" value="PAD_porph"/>
    <property type="match status" value="1"/>
</dbReference>
<dbReference type="AlphaFoldDB" id="A0A5N0EF55"/>
<evidence type="ECO:0000256" key="3">
    <source>
        <dbReference type="SAM" id="SignalP"/>
    </source>
</evidence>
<evidence type="ECO:0000256" key="1">
    <source>
        <dbReference type="ARBA" id="ARBA00022801"/>
    </source>
</evidence>
<dbReference type="Proteomes" id="UP000323876">
    <property type="component" value="Unassembled WGS sequence"/>
</dbReference>
<sequence>MENHMSRRSAFSVLAGLLAAGVSACGSSEPSNSGDHGNTGMPQAAGPGGRFGAEWESHARTFMSWPAQAAIWGQYLGDVRKDIAGLAREIAEYEYVVMLAREDQRDAAQRACGSGVEVIPLAVDDLWARDTVPVFVEQAGQVVGVDLGFNGWGNKQRHDNDGPLGQKLLSRYQIPRYRAPFVAEGGALETDGEGTLLVTESSIVNDNRNPGKSRDQLEAELKQTLGIEKVIWCAGVRGEDITDAHIDCLVRYVAPGVVLLDTAFPGSPADSWSRSSEQARQVLAEATDARGRKLQVIDLPQPDPNEITGEGDEFVSSYANFYIANDAVFVPEFGDRRADDRARGILRDHLPGRDVVPVPIDEIAAGGGGIHCSTHDQPGAPIH</sequence>
<dbReference type="EMBL" id="VXLC01000010">
    <property type="protein sequence ID" value="KAA8886725.1"/>
    <property type="molecule type" value="Genomic_DNA"/>
</dbReference>
<accession>A0A5N0EF55</accession>
<evidence type="ECO:0000313" key="5">
    <source>
        <dbReference type="Proteomes" id="UP000323876"/>
    </source>
</evidence>
<reference evidence="4 5" key="1">
    <citation type="submission" date="2019-09" db="EMBL/GenBank/DDBJ databases">
        <authorList>
            <person name="Wang X."/>
        </authorList>
    </citation>
    <scope>NUCLEOTIDE SEQUENCE [LARGE SCALE GENOMIC DNA]</scope>
    <source>
        <strain evidence="4 5">CICC 11023</strain>
    </source>
</reference>
<proteinExistence type="predicted"/>
<protein>
    <submittedName>
        <fullName evidence="4">Agmatine deiminase family protein</fullName>
    </submittedName>
</protein>
<comment type="caution">
    <text evidence="4">The sequence shown here is derived from an EMBL/GenBank/DDBJ whole genome shotgun (WGS) entry which is preliminary data.</text>
</comment>
<feature type="signal peptide" evidence="3">
    <location>
        <begin position="1"/>
        <end position="24"/>
    </location>
</feature>
<keyword evidence="5" id="KW-1185">Reference proteome</keyword>
<evidence type="ECO:0000313" key="4">
    <source>
        <dbReference type="EMBL" id="KAA8886725.1"/>
    </source>
</evidence>
<keyword evidence="1" id="KW-0378">Hydrolase</keyword>
<feature type="region of interest" description="Disordered" evidence="2">
    <location>
        <begin position="26"/>
        <end position="50"/>
    </location>
</feature>
<dbReference type="PROSITE" id="PS51257">
    <property type="entry name" value="PROKAR_LIPOPROTEIN"/>
    <property type="match status" value="1"/>
</dbReference>
<dbReference type="SUPFAM" id="SSF55909">
    <property type="entry name" value="Pentein"/>
    <property type="match status" value="1"/>
</dbReference>